<sequence length="539" mass="62593">METRDQAGPEVGEGPRATKAGSNERSWEKTLESALGKETPGSDAWHWQFRHFRCQETEGPREVCSRLHKLCRGWLKPEQHSKNEILDLVILEQFLAVLPPEMARWVQECGPETTSQAVALAEGFLLSHREDWRREEQVEQISEEEEEVPLHHRESLLEGDEDANILGGRLTPEICRRPTLWGAEMETTTAQLAQGLVTFEEVSVCFTKEEWVLLDPDQRALHRQVMGENYENLTSLGWESKDERKPQRTWNKYFPSQEDDFHIISVEEKTDEGNETCWRLECGNSFAEKPYKCLECGKGFNRSTNLNTHRRIHTGEKLFECLECGKGFSRGAHLKRHQRIHMEEKPYKCPECGKCFNQRTNLNMHQKIHAGERRFECRECGKSFVQGAHLQGHRATHIEEKRYKCLECGKAFSHNAHLQRRHQRIHMEGKPYKCLQCGKSFSNMSDLKRHHRIHTGGKPFQCLECGKSFNQSTSLNTHQRSHTEERPYKFSYCNKCYFAKSSFNKHQRIHTGEKTTQSVGNASVGLPPLFCLEERILHH</sequence>
<dbReference type="FunFam" id="3.30.160.60:FF:003000">
    <property type="entry name" value="Zinc finger and SCAN domain-containing 20"/>
    <property type="match status" value="1"/>
</dbReference>
<evidence type="ECO:0000256" key="4">
    <source>
        <dbReference type="ARBA" id="ARBA00022737"/>
    </source>
</evidence>
<reference evidence="17" key="1">
    <citation type="submission" date="2025-08" db="UniProtKB">
        <authorList>
            <consortium name="RefSeq"/>
        </authorList>
    </citation>
    <scope>IDENTIFICATION</scope>
    <source>
        <tissue evidence="17">Blood</tissue>
    </source>
</reference>
<dbReference type="PANTHER" id="PTHR23226">
    <property type="entry name" value="ZINC FINGER AND SCAN DOMAIN-CONTAINING"/>
    <property type="match status" value="1"/>
</dbReference>
<feature type="domain" description="KRAB" evidence="15">
    <location>
        <begin position="197"/>
        <end position="276"/>
    </location>
</feature>
<evidence type="ECO:0000256" key="1">
    <source>
        <dbReference type="ARBA" id="ARBA00004123"/>
    </source>
</evidence>
<dbReference type="FunFam" id="1.10.4020.10:FF:000005">
    <property type="entry name" value="Uncharacterized protein"/>
    <property type="match status" value="1"/>
</dbReference>
<dbReference type="PROSITE" id="PS00028">
    <property type="entry name" value="ZINC_FINGER_C2H2_1"/>
    <property type="match status" value="6"/>
</dbReference>
<feature type="region of interest" description="Disordered" evidence="12">
    <location>
        <begin position="1"/>
        <end position="28"/>
    </location>
</feature>
<dbReference type="InterPro" id="IPR036051">
    <property type="entry name" value="KRAB_dom_sf"/>
</dbReference>
<dbReference type="Pfam" id="PF13912">
    <property type="entry name" value="zf-C2H2_6"/>
    <property type="match status" value="1"/>
</dbReference>
<dbReference type="SMART" id="SM00349">
    <property type="entry name" value="KRAB"/>
    <property type="match status" value="1"/>
</dbReference>
<dbReference type="SMART" id="SM00431">
    <property type="entry name" value="SCAN"/>
    <property type="match status" value="1"/>
</dbReference>
<dbReference type="Proteomes" id="UP001190640">
    <property type="component" value="Chromosome 4"/>
</dbReference>
<evidence type="ECO:0000256" key="12">
    <source>
        <dbReference type="SAM" id="MobiDB-lite"/>
    </source>
</evidence>
<evidence type="ECO:0000256" key="9">
    <source>
        <dbReference type="ARBA" id="ARBA00023163"/>
    </source>
</evidence>
<dbReference type="SUPFAM" id="SSF109640">
    <property type="entry name" value="KRAB domain (Kruppel-associated box)"/>
    <property type="match status" value="1"/>
</dbReference>
<evidence type="ECO:0000313" key="16">
    <source>
        <dbReference type="Proteomes" id="UP001190640"/>
    </source>
</evidence>
<evidence type="ECO:0000313" key="17">
    <source>
        <dbReference type="RefSeq" id="XP_054832520.1"/>
    </source>
</evidence>
<keyword evidence="8" id="KW-0238">DNA-binding</keyword>
<dbReference type="PROSITE" id="PS50157">
    <property type="entry name" value="ZINC_FINGER_C2H2_2"/>
    <property type="match status" value="8"/>
</dbReference>
<dbReference type="Gene3D" id="6.10.140.140">
    <property type="match status" value="1"/>
</dbReference>
<dbReference type="InterPro" id="IPR036236">
    <property type="entry name" value="Znf_C2H2_sf"/>
</dbReference>
<evidence type="ECO:0000256" key="3">
    <source>
        <dbReference type="ARBA" id="ARBA00022723"/>
    </source>
</evidence>
<dbReference type="SUPFAM" id="SSF57667">
    <property type="entry name" value="beta-beta-alpha zinc fingers"/>
    <property type="match status" value="5"/>
</dbReference>
<dbReference type="CDD" id="cd07765">
    <property type="entry name" value="KRAB_A-box"/>
    <property type="match status" value="1"/>
</dbReference>
<dbReference type="GO" id="GO:0000981">
    <property type="term" value="F:DNA-binding transcription factor activity, RNA polymerase II-specific"/>
    <property type="evidence" value="ECO:0007669"/>
    <property type="project" value="TreeGrafter"/>
</dbReference>
<keyword evidence="3" id="KW-0479">Metal-binding</keyword>
<dbReference type="PROSITE" id="PS50804">
    <property type="entry name" value="SCAN_BOX"/>
    <property type="match status" value="1"/>
</dbReference>
<dbReference type="PANTHER" id="PTHR23226:SF377">
    <property type="entry name" value="ZINC FINGER AND SCAN DOMAIN-CONTAINING PROTEIN 20"/>
    <property type="match status" value="1"/>
</dbReference>
<keyword evidence="4" id="KW-0677">Repeat</keyword>
<comment type="subcellular location">
    <subcellularLocation>
        <location evidence="1">Nucleus</location>
    </subcellularLocation>
</comment>
<dbReference type="FunFam" id="3.30.160.60:FF:000620">
    <property type="entry name" value="Zinc finger protein 263"/>
    <property type="match status" value="1"/>
</dbReference>
<keyword evidence="7" id="KW-0805">Transcription regulation</keyword>
<dbReference type="CDD" id="cd07936">
    <property type="entry name" value="SCAN"/>
    <property type="match status" value="1"/>
</dbReference>
<proteinExistence type="inferred from homology"/>
<dbReference type="SUPFAM" id="SSF47353">
    <property type="entry name" value="Retrovirus capsid dimerization domain-like"/>
    <property type="match status" value="1"/>
</dbReference>
<evidence type="ECO:0000256" key="5">
    <source>
        <dbReference type="ARBA" id="ARBA00022771"/>
    </source>
</evidence>
<dbReference type="FunFam" id="3.30.160.60:FF:000690">
    <property type="entry name" value="Zinc finger protein 354C"/>
    <property type="match status" value="1"/>
</dbReference>
<dbReference type="GO" id="GO:0005634">
    <property type="term" value="C:nucleus"/>
    <property type="evidence" value="ECO:0007669"/>
    <property type="project" value="UniProtKB-SubCell"/>
</dbReference>
<feature type="domain" description="C2H2-type" evidence="13">
    <location>
        <begin position="319"/>
        <end position="346"/>
    </location>
</feature>
<evidence type="ECO:0000256" key="7">
    <source>
        <dbReference type="ARBA" id="ARBA00023015"/>
    </source>
</evidence>
<evidence type="ECO:0000259" key="15">
    <source>
        <dbReference type="PROSITE" id="PS50805"/>
    </source>
</evidence>
<name>A0AA97KV16_EUBMA</name>
<evidence type="ECO:0000256" key="10">
    <source>
        <dbReference type="ARBA" id="ARBA00023242"/>
    </source>
</evidence>
<feature type="domain" description="SCAN box" evidence="14">
    <location>
        <begin position="48"/>
        <end position="124"/>
    </location>
</feature>
<feature type="domain" description="C2H2-type" evidence="13">
    <location>
        <begin position="403"/>
        <end position="431"/>
    </location>
</feature>
<keyword evidence="5 11" id="KW-0863">Zinc-finger</keyword>
<dbReference type="Gene3D" id="3.30.160.60">
    <property type="entry name" value="Classic Zinc Finger"/>
    <property type="match status" value="8"/>
</dbReference>
<feature type="domain" description="C2H2-type" evidence="13">
    <location>
        <begin position="432"/>
        <end position="459"/>
    </location>
</feature>
<evidence type="ECO:0000256" key="6">
    <source>
        <dbReference type="ARBA" id="ARBA00022833"/>
    </source>
</evidence>
<dbReference type="SMART" id="SM00355">
    <property type="entry name" value="ZnF_C2H2"/>
    <property type="match status" value="8"/>
</dbReference>
<dbReference type="AlphaFoldDB" id="A0AA97KV16"/>
<keyword evidence="6" id="KW-0862">Zinc</keyword>
<dbReference type="Pfam" id="PF00096">
    <property type="entry name" value="zf-C2H2"/>
    <property type="match status" value="6"/>
</dbReference>
<dbReference type="Gene3D" id="1.10.4020.10">
    <property type="entry name" value="DNA breaking-rejoining enzymes"/>
    <property type="match status" value="1"/>
</dbReference>
<dbReference type="PROSITE" id="PS50805">
    <property type="entry name" value="KRAB"/>
    <property type="match status" value="1"/>
</dbReference>
<keyword evidence="16" id="KW-1185">Reference proteome</keyword>
<dbReference type="InterPro" id="IPR038269">
    <property type="entry name" value="SCAN_sf"/>
</dbReference>
<dbReference type="FunFam" id="3.30.160.60:FF:002343">
    <property type="entry name" value="Zinc finger protein 33A"/>
    <property type="match status" value="2"/>
</dbReference>
<comment type="similarity">
    <text evidence="2">Belongs to the krueppel C2H2-type zinc-finger protein family.</text>
</comment>
<evidence type="ECO:0000259" key="14">
    <source>
        <dbReference type="PROSITE" id="PS50804"/>
    </source>
</evidence>
<protein>
    <submittedName>
        <fullName evidence="17">Zinc finger protein with KRAB and SCAN domains 7-like</fullName>
    </submittedName>
</protein>
<dbReference type="FunFam" id="3.30.160.60:FF:002460">
    <property type="entry name" value="Zgc:174574"/>
    <property type="match status" value="1"/>
</dbReference>
<dbReference type="InterPro" id="IPR013087">
    <property type="entry name" value="Znf_C2H2_type"/>
</dbReference>
<feature type="domain" description="C2H2-type" evidence="13">
    <location>
        <begin position="488"/>
        <end position="515"/>
    </location>
</feature>
<evidence type="ECO:0000256" key="2">
    <source>
        <dbReference type="ARBA" id="ARBA00006991"/>
    </source>
</evidence>
<dbReference type="GO" id="GO:0008270">
    <property type="term" value="F:zinc ion binding"/>
    <property type="evidence" value="ECO:0007669"/>
    <property type="project" value="UniProtKB-KW"/>
</dbReference>
<keyword evidence="9" id="KW-0804">Transcription</keyword>
<dbReference type="GeneID" id="129327791"/>
<feature type="domain" description="C2H2-type" evidence="13">
    <location>
        <begin position="460"/>
        <end position="487"/>
    </location>
</feature>
<dbReference type="Pfam" id="PF01352">
    <property type="entry name" value="KRAB"/>
    <property type="match status" value="1"/>
</dbReference>
<keyword evidence="10" id="KW-0539">Nucleus</keyword>
<dbReference type="GO" id="GO:0000978">
    <property type="term" value="F:RNA polymerase II cis-regulatory region sequence-specific DNA binding"/>
    <property type="evidence" value="ECO:0007669"/>
    <property type="project" value="TreeGrafter"/>
</dbReference>
<dbReference type="Pfam" id="PF02023">
    <property type="entry name" value="SCAN"/>
    <property type="match status" value="1"/>
</dbReference>
<accession>A0AA97KV16</accession>
<evidence type="ECO:0000256" key="11">
    <source>
        <dbReference type="PROSITE-ProRule" id="PRU00042"/>
    </source>
</evidence>
<evidence type="ECO:0000259" key="13">
    <source>
        <dbReference type="PROSITE" id="PS50157"/>
    </source>
</evidence>
<dbReference type="KEGG" id="emc:129327791"/>
<dbReference type="InterPro" id="IPR003309">
    <property type="entry name" value="SCAN_dom"/>
</dbReference>
<dbReference type="InterPro" id="IPR001909">
    <property type="entry name" value="KRAB"/>
</dbReference>
<dbReference type="RefSeq" id="XP_054832520.1">
    <property type="nucleotide sequence ID" value="XM_054976545.1"/>
</dbReference>
<dbReference type="FunFam" id="3.30.160.60:FF:000506">
    <property type="entry name" value="Zinc finger protein 23"/>
    <property type="match status" value="2"/>
</dbReference>
<feature type="domain" description="C2H2-type" evidence="13">
    <location>
        <begin position="375"/>
        <end position="402"/>
    </location>
</feature>
<feature type="domain" description="C2H2-type" evidence="13">
    <location>
        <begin position="291"/>
        <end position="318"/>
    </location>
</feature>
<evidence type="ECO:0000256" key="8">
    <source>
        <dbReference type="ARBA" id="ARBA00023125"/>
    </source>
</evidence>
<feature type="domain" description="C2H2-type" evidence="13">
    <location>
        <begin position="347"/>
        <end position="374"/>
    </location>
</feature>
<organism evidence="16 17">
    <name type="scientific">Eublepharis macularius</name>
    <name type="common">Leopard gecko</name>
    <name type="synonym">Cyrtodactylus macularius</name>
    <dbReference type="NCBI Taxonomy" id="481883"/>
    <lineage>
        <taxon>Eukaryota</taxon>
        <taxon>Metazoa</taxon>
        <taxon>Chordata</taxon>
        <taxon>Craniata</taxon>
        <taxon>Vertebrata</taxon>
        <taxon>Euteleostomi</taxon>
        <taxon>Lepidosauria</taxon>
        <taxon>Squamata</taxon>
        <taxon>Bifurcata</taxon>
        <taxon>Gekkota</taxon>
        <taxon>Eublepharidae</taxon>
        <taxon>Eublepharinae</taxon>
        <taxon>Eublepharis</taxon>
    </lineage>
</organism>
<gene>
    <name evidence="17" type="primary">LOC129327791</name>
</gene>